<evidence type="ECO:0000256" key="6">
    <source>
        <dbReference type="ARBA" id="ARBA00023277"/>
    </source>
</evidence>
<dbReference type="Proteomes" id="UP000271678">
    <property type="component" value="Unassembled WGS sequence"/>
</dbReference>
<dbReference type="GO" id="GO:0045493">
    <property type="term" value="P:xylan catabolic process"/>
    <property type="evidence" value="ECO:0007669"/>
    <property type="project" value="UniProtKB-KW"/>
</dbReference>
<accession>A0A3M9LVK0</accession>
<comment type="subcellular location">
    <subcellularLocation>
        <location evidence="1">Secreted</location>
    </subcellularLocation>
</comment>
<keyword evidence="6" id="KW-0119">Carbohydrate metabolism</keyword>
<dbReference type="InterPro" id="IPR043595">
    <property type="entry name" value="FaeB/C/D"/>
</dbReference>
<comment type="caution">
    <text evidence="9">The sequence shown here is derived from an EMBL/GenBank/DDBJ whole genome shotgun (WGS) entry which is preliminary data.</text>
</comment>
<keyword evidence="2" id="KW-0964">Secreted</keyword>
<reference evidence="9 10" key="1">
    <citation type="submission" date="2018-11" db="EMBL/GenBank/DDBJ databases">
        <title>Draft genome of Simplicispira Flexivirga sp. BO-16.</title>
        <authorList>
            <person name="Im W.T."/>
        </authorList>
    </citation>
    <scope>NUCLEOTIDE SEQUENCE [LARGE SCALE GENOMIC DNA]</scope>
    <source>
        <strain evidence="9 10">BO-16</strain>
    </source>
</reference>
<evidence type="ECO:0000259" key="8">
    <source>
        <dbReference type="Pfam" id="PF02230"/>
    </source>
</evidence>
<gene>
    <name evidence="9" type="ORF">EFY87_19485</name>
</gene>
<evidence type="ECO:0000256" key="4">
    <source>
        <dbReference type="ARBA" id="ARBA00022729"/>
    </source>
</evidence>
<name>A0A3M9LVK0_9MICO</name>
<dbReference type="InterPro" id="IPR003140">
    <property type="entry name" value="PLipase/COase/thioEstase"/>
</dbReference>
<dbReference type="PANTHER" id="PTHR38050">
    <property type="match status" value="1"/>
</dbReference>
<evidence type="ECO:0000256" key="7">
    <source>
        <dbReference type="ARBA" id="ARBA00023326"/>
    </source>
</evidence>
<dbReference type="Gene3D" id="3.40.50.1820">
    <property type="entry name" value="alpha/beta hydrolase"/>
    <property type="match status" value="1"/>
</dbReference>
<evidence type="ECO:0000313" key="9">
    <source>
        <dbReference type="EMBL" id="RNI17262.1"/>
    </source>
</evidence>
<proteinExistence type="predicted"/>
<keyword evidence="3" id="KW-0858">Xylan degradation</keyword>
<sequence>MASDPMRKRRAVAGGAVLVVVLAVVALMVVRSTGSIAPIAGSISHPASMTPIATRPAAADDRTLSTRVDGHVRTLILHTPPQAARGTALPLVLVYHGALATASGTESSTDFDRIANAHGFLVAFLQGYQDTWNEGAGHTPAERAGINDVAFTKAALAVIERTSNVDRSRVVATGFSNGALLTDLLGCRLAGVLRAIVPVSGPLPVTVSASCAPAAPISVLEVHGTNDTAIPYDGGHFVGVGGGTTVLSAPAAVARWASLDGCRSVPNSTAAQPGVRITTYSGCRDDVSVSLRTLVGGGHSWPADIGTLVDDLPMMHS</sequence>
<dbReference type="GO" id="GO:0005576">
    <property type="term" value="C:extracellular region"/>
    <property type="evidence" value="ECO:0007669"/>
    <property type="project" value="UniProtKB-SubCell"/>
</dbReference>
<dbReference type="PANTHER" id="PTHR38050:SF2">
    <property type="entry name" value="FERULOYL ESTERASE C-RELATED"/>
    <property type="match status" value="1"/>
</dbReference>
<evidence type="ECO:0000313" key="10">
    <source>
        <dbReference type="Proteomes" id="UP000271678"/>
    </source>
</evidence>
<organism evidence="9 10">
    <name type="scientific">Flexivirga caeni</name>
    <dbReference type="NCBI Taxonomy" id="2294115"/>
    <lineage>
        <taxon>Bacteria</taxon>
        <taxon>Bacillati</taxon>
        <taxon>Actinomycetota</taxon>
        <taxon>Actinomycetes</taxon>
        <taxon>Micrococcales</taxon>
        <taxon>Dermacoccaceae</taxon>
        <taxon>Flexivirga</taxon>
    </lineage>
</organism>
<dbReference type="AlphaFoldDB" id="A0A3M9LVK0"/>
<protein>
    <submittedName>
        <fullName evidence="9">Esterase</fullName>
    </submittedName>
</protein>
<feature type="domain" description="Phospholipase/carboxylesterase/thioesterase" evidence="8">
    <location>
        <begin position="144"/>
        <end position="233"/>
    </location>
</feature>
<evidence type="ECO:0000256" key="5">
    <source>
        <dbReference type="ARBA" id="ARBA00022801"/>
    </source>
</evidence>
<keyword evidence="4" id="KW-0732">Signal</keyword>
<dbReference type="InterPro" id="IPR029058">
    <property type="entry name" value="AB_hydrolase_fold"/>
</dbReference>
<keyword evidence="10" id="KW-1185">Reference proteome</keyword>
<keyword evidence="7" id="KW-0624">Polysaccharide degradation</keyword>
<keyword evidence="5" id="KW-0378">Hydrolase</keyword>
<dbReference type="OrthoDB" id="9767239at2"/>
<dbReference type="SUPFAM" id="SSF53474">
    <property type="entry name" value="alpha/beta-Hydrolases"/>
    <property type="match status" value="1"/>
</dbReference>
<evidence type="ECO:0000256" key="3">
    <source>
        <dbReference type="ARBA" id="ARBA00022651"/>
    </source>
</evidence>
<evidence type="ECO:0000256" key="1">
    <source>
        <dbReference type="ARBA" id="ARBA00004613"/>
    </source>
</evidence>
<evidence type="ECO:0000256" key="2">
    <source>
        <dbReference type="ARBA" id="ARBA00022525"/>
    </source>
</evidence>
<dbReference type="RefSeq" id="WP_123273150.1">
    <property type="nucleotide sequence ID" value="NZ_RJJQ01000031.1"/>
</dbReference>
<dbReference type="EMBL" id="RJJQ01000031">
    <property type="protein sequence ID" value="RNI17262.1"/>
    <property type="molecule type" value="Genomic_DNA"/>
</dbReference>
<dbReference type="GO" id="GO:0030600">
    <property type="term" value="F:feruloyl esterase activity"/>
    <property type="evidence" value="ECO:0007669"/>
    <property type="project" value="InterPro"/>
</dbReference>
<dbReference type="Pfam" id="PF02230">
    <property type="entry name" value="Abhydrolase_2"/>
    <property type="match status" value="1"/>
</dbReference>